<keyword evidence="1 10" id="KW-0540">Nuclease</keyword>
<keyword evidence="7 10" id="KW-0067">ATP-binding</keyword>
<dbReference type="NCBIfam" id="TIGR01450">
    <property type="entry name" value="recC"/>
    <property type="match status" value="1"/>
</dbReference>
<evidence type="ECO:0000256" key="5">
    <source>
        <dbReference type="ARBA" id="ARBA00022806"/>
    </source>
</evidence>
<comment type="caution">
    <text evidence="12">The sequence shown here is derived from an EMBL/GenBank/DDBJ whole genome shotgun (WGS) entry which is preliminary data.</text>
</comment>
<evidence type="ECO:0000256" key="7">
    <source>
        <dbReference type="ARBA" id="ARBA00022840"/>
    </source>
</evidence>
<dbReference type="InterPro" id="IPR011335">
    <property type="entry name" value="Restrct_endonuc-II-like"/>
</dbReference>
<keyword evidence="4 10" id="KW-0378">Hydrolase</keyword>
<dbReference type="Pfam" id="PF04257">
    <property type="entry name" value="Exonuc_V_gamma"/>
    <property type="match status" value="1"/>
</dbReference>
<evidence type="ECO:0000256" key="1">
    <source>
        <dbReference type="ARBA" id="ARBA00022722"/>
    </source>
</evidence>
<dbReference type="SUPFAM" id="SSF52540">
    <property type="entry name" value="P-loop containing nucleoside triphosphate hydrolases"/>
    <property type="match status" value="2"/>
</dbReference>
<dbReference type="PANTHER" id="PTHR30591">
    <property type="entry name" value="RECBCD ENZYME SUBUNIT RECC"/>
    <property type="match status" value="1"/>
</dbReference>
<dbReference type="EMBL" id="BAAAYX010000020">
    <property type="protein sequence ID" value="GAA3714276.1"/>
    <property type="molecule type" value="Genomic_DNA"/>
</dbReference>
<evidence type="ECO:0000256" key="2">
    <source>
        <dbReference type="ARBA" id="ARBA00022741"/>
    </source>
</evidence>
<evidence type="ECO:0000313" key="12">
    <source>
        <dbReference type="EMBL" id="GAA3714276.1"/>
    </source>
</evidence>
<comment type="subunit">
    <text evidence="10">Heterotrimer of RecB, RecC and RecD. All subunits contribute to DNA-binding.</text>
</comment>
<evidence type="ECO:0000256" key="8">
    <source>
        <dbReference type="ARBA" id="ARBA00023125"/>
    </source>
</evidence>
<comment type="function">
    <text evidence="10">A helicase/nuclease that prepares dsDNA breaks (DSB) for recombinational DNA repair. Binds to DSBs and unwinds DNA via a highly rapid and processive ATP-dependent bidirectional helicase activity. Unwinds dsDNA until it encounters a Chi (crossover hotspot instigator) sequence from the 3' direction. Cuts ssDNA a few nucleotides 3' to the Chi site. The properties and activities of the enzyme are changed at Chi. The Chi-altered holoenzyme produces a long 3'-ssDNA overhang and facilitates RecA-binding to the ssDNA for homologous DNA recombination and repair. Holoenzyme degrades any linearized DNA that is unable to undergo homologous recombination. In the holoenzyme this subunit recognizes the wild-type Chi sequence, and when added to isolated RecB increases its ATP-dependent helicase processivity.</text>
</comment>
<dbReference type="Gene3D" id="1.10.10.990">
    <property type="match status" value="1"/>
</dbReference>
<sequence>MSLHLHRAERSDRLVAGLADLLTTPLPDPFATEVVAVPTRGVERWLAQQLSDRLGVCAGVDFPSVRRLVAETLGPVTDVDPDTDPWHPSRAVWPILAILDAARDDAWAELLWSHLRGRSAEQSRGGRRWLTARRAADLFARYGSERPELLDRWRAGEDVDTDGAPLGADRAWQAELWRRLRAELAVPSPAERLPPALDRLTAGDPDLDLPERLSVFGLTGLDRTQHRVLTALGAERDVHLWLTHPSPVLWDALAARPSRPAGRRRDDTSLEVVENRLLGYLGRDSRELQLVLAGAGPADQHHQVAAPPPAHTLLARLQQDLAANAGPRPSAERPVLDATDRSLQVHAAHGQDRQVEVLRELLVGLLADDATLEPRDVVVLCPDIERFAPLVSAAFGLADDGTETEHPGHRIRVRLADRALRRLNPLLGVLGSVLDLAGSRLEASAVLDLCAQPPVARRFSFSADDLDRLAQLVAASGVRWGLDPASRKPYGLEHLGQNTWAAGLDRLLLGVTMDEEGNHFIGTALPLDEVDSSDVELIGRLAELVDRLGTAFTAFDADHPMPRWVELAKETIEALTATSTADSWQTGQAFRVLSALAEGEAAEQAVLTRAELQALLADGLGGRAGRANFRTGTLTVCTMYPMRSVPHRVVCLLGMDDLAFPRRARADGDDVLAADPWVGDRDRRSEDRQLLLDAVMSATEHLVVLYSGADPRTGASRPPAVPIGELLDTVDQTVRTTDGRLPREQVLHRHPLQPFDRQNFSADDGRPPFSFDGAALRGARAAARERTDGLAVYPHDPLPDRDTHQVAIADLIRFFQHPVKALLRDRGGLPTWEDRDPITDELPVSLDGLESWAVGDRMLTQLLQGADPDRLVGAEWRRGSLPPRALGGRALEVIQRQASDVAERARPWLVGEPDSRDLALDVGERLLTGTVGPLYGTTLVSVSYSSLGAKQRLSAFTRLLALTAAHPGLDWRAVSIGRRGTSLLGPVDPGWAALVLDDQLDLYATGLREPLPFAPRTSLEYARLRFRDLQVTPGESSAEKDWTWDRDAAYERFFGAGVTLGDLAAIRSRPEEERGTLAEPSRFGTLARRVFQPLLTVEELR</sequence>
<dbReference type="Gene3D" id="1.10.10.160">
    <property type="match status" value="1"/>
</dbReference>
<gene>
    <name evidence="10 12" type="primary">recC</name>
    <name evidence="12" type="ORF">GCM10022204_36670</name>
</gene>
<dbReference type="InterPro" id="IPR027417">
    <property type="entry name" value="P-loop_NTPase"/>
</dbReference>
<dbReference type="Pfam" id="PF17946">
    <property type="entry name" value="RecC_C"/>
    <property type="match status" value="1"/>
</dbReference>
<dbReference type="InterPro" id="IPR006697">
    <property type="entry name" value="RecC"/>
</dbReference>
<keyword evidence="13" id="KW-1185">Reference proteome</keyword>
<dbReference type="InterPro" id="IPR041500">
    <property type="entry name" value="RecC_C"/>
</dbReference>
<dbReference type="HAMAP" id="MF_01486">
    <property type="entry name" value="RecC"/>
    <property type="match status" value="1"/>
</dbReference>
<dbReference type="PIRSF" id="PIRSF000980">
    <property type="entry name" value="RecC"/>
    <property type="match status" value="1"/>
</dbReference>
<keyword evidence="8 10" id="KW-0238">DNA-binding</keyword>
<dbReference type="Gene3D" id="3.40.50.10930">
    <property type="match status" value="1"/>
</dbReference>
<accession>A0ABP7E7L2</accession>
<protein>
    <recommendedName>
        <fullName evidence="10">RecBCD enzyme subunit RecC</fullName>
    </recommendedName>
    <alternativeName>
        <fullName evidence="10">Exonuclease V subunit RecC</fullName>
        <shortName evidence="10">ExoV subunit RecC</shortName>
    </alternativeName>
    <alternativeName>
        <fullName evidence="10">Helicase/nuclease RecBCD subunit RecC</fullName>
    </alternativeName>
</protein>
<proteinExistence type="inferred from homology"/>
<evidence type="ECO:0000313" key="13">
    <source>
        <dbReference type="Proteomes" id="UP001500051"/>
    </source>
</evidence>
<reference evidence="13" key="1">
    <citation type="journal article" date="2019" name="Int. J. Syst. Evol. Microbiol.">
        <title>The Global Catalogue of Microorganisms (GCM) 10K type strain sequencing project: providing services to taxonomists for standard genome sequencing and annotation.</title>
        <authorList>
            <consortium name="The Broad Institute Genomics Platform"/>
            <consortium name="The Broad Institute Genome Sequencing Center for Infectious Disease"/>
            <person name="Wu L."/>
            <person name="Ma J."/>
        </authorList>
    </citation>
    <scope>NUCLEOTIDE SEQUENCE [LARGE SCALE GENOMIC DNA]</scope>
    <source>
        <strain evidence="13">JCM 16548</strain>
    </source>
</reference>
<evidence type="ECO:0000256" key="10">
    <source>
        <dbReference type="HAMAP-Rule" id="MF_01486"/>
    </source>
</evidence>
<name>A0ABP7E7L2_9ACTN</name>
<evidence type="ECO:0000256" key="4">
    <source>
        <dbReference type="ARBA" id="ARBA00022801"/>
    </source>
</evidence>
<dbReference type="SUPFAM" id="SSF52980">
    <property type="entry name" value="Restriction endonuclease-like"/>
    <property type="match status" value="1"/>
</dbReference>
<keyword evidence="2 10" id="KW-0547">Nucleotide-binding</keyword>
<organism evidence="12 13">
    <name type="scientific">Microlunatus aurantiacus</name>
    <dbReference type="NCBI Taxonomy" id="446786"/>
    <lineage>
        <taxon>Bacteria</taxon>
        <taxon>Bacillati</taxon>
        <taxon>Actinomycetota</taxon>
        <taxon>Actinomycetes</taxon>
        <taxon>Propionibacteriales</taxon>
        <taxon>Propionibacteriaceae</taxon>
        <taxon>Microlunatus</taxon>
    </lineage>
</organism>
<keyword evidence="3 10" id="KW-0227">DNA damage</keyword>
<dbReference type="InterPro" id="IPR013986">
    <property type="entry name" value="DExx_box_DNA_helicase_dom_sf"/>
</dbReference>
<comment type="similarity">
    <text evidence="10">Belongs to the RecC family.</text>
</comment>
<evidence type="ECO:0000259" key="11">
    <source>
        <dbReference type="Pfam" id="PF17946"/>
    </source>
</evidence>
<keyword evidence="6 10" id="KW-0269">Exonuclease</keyword>
<evidence type="ECO:0000256" key="6">
    <source>
        <dbReference type="ARBA" id="ARBA00022839"/>
    </source>
</evidence>
<dbReference type="RefSeq" id="WP_344813908.1">
    <property type="nucleotide sequence ID" value="NZ_BAAAYX010000020.1"/>
</dbReference>
<feature type="domain" description="RecC C-terminal" evidence="11">
    <location>
        <begin position="804"/>
        <end position="1023"/>
    </location>
</feature>
<dbReference type="PANTHER" id="PTHR30591:SF1">
    <property type="entry name" value="RECBCD ENZYME SUBUNIT RECC"/>
    <property type="match status" value="1"/>
</dbReference>
<keyword evidence="9 10" id="KW-0234">DNA repair</keyword>
<dbReference type="Gene3D" id="3.40.50.300">
    <property type="entry name" value="P-loop containing nucleotide triphosphate hydrolases"/>
    <property type="match status" value="2"/>
</dbReference>
<dbReference type="Proteomes" id="UP001500051">
    <property type="component" value="Unassembled WGS sequence"/>
</dbReference>
<evidence type="ECO:0000256" key="3">
    <source>
        <dbReference type="ARBA" id="ARBA00022763"/>
    </source>
</evidence>
<evidence type="ECO:0000256" key="9">
    <source>
        <dbReference type="ARBA" id="ARBA00023204"/>
    </source>
</evidence>
<comment type="miscellaneous">
    <text evidence="10">In the RecBCD complex, RecB has a slow 3'-5' helicase, an exonuclease activity and loads RecA onto ssDNA, RecD has a fast 5'-3' helicase activity, while RecC stimulates the ATPase and processivity of the RecB helicase and contributes to recognition of the Chi site.</text>
</comment>
<keyword evidence="5 10" id="KW-0347">Helicase</keyword>